<evidence type="ECO:0000256" key="2">
    <source>
        <dbReference type="SAM" id="MobiDB-lite"/>
    </source>
</evidence>
<dbReference type="InterPro" id="IPR001680">
    <property type="entry name" value="WD40_rpt"/>
</dbReference>
<feature type="region of interest" description="Disordered" evidence="2">
    <location>
        <begin position="1"/>
        <end position="22"/>
    </location>
</feature>
<dbReference type="PROSITE" id="PS50082">
    <property type="entry name" value="WD_REPEATS_2"/>
    <property type="match status" value="1"/>
</dbReference>
<evidence type="ECO:0000313" key="3">
    <source>
        <dbReference type="EMBL" id="TRX97674.1"/>
    </source>
</evidence>
<dbReference type="Proteomes" id="UP000319160">
    <property type="component" value="Unassembled WGS sequence"/>
</dbReference>
<proteinExistence type="predicted"/>
<keyword evidence="4" id="KW-1185">Reference proteome</keyword>
<evidence type="ECO:0000256" key="1">
    <source>
        <dbReference type="PROSITE-ProRule" id="PRU00221"/>
    </source>
</evidence>
<reference evidence="4" key="1">
    <citation type="submission" date="2019-06" db="EMBL/GenBank/DDBJ databases">
        <title>Draft genome sequence of the griseofulvin-producing fungus Xylaria cubensis strain G536.</title>
        <authorList>
            <person name="Mead M.E."/>
            <person name="Raja H.A."/>
            <person name="Steenwyk J.L."/>
            <person name="Knowles S.L."/>
            <person name="Oberlies N.H."/>
            <person name="Rokas A."/>
        </authorList>
    </citation>
    <scope>NUCLEOTIDE SEQUENCE [LARGE SCALE GENOMIC DNA]</scope>
    <source>
        <strain evidence="4">G536</strain>
    </source>
</reference>
<dbReference type="PROSITE" id="PS50294">
    <property type="entry name" value="WD_REPEATS_REGION"/>
    <property type="match status" value="1"/>
</dbReference>
<evidence type="ECO:0000313" key="4">
    <source>
        <dbReference type="Proteomes" id="UP000319160"/>
    </source>
</evidence>
<sequence length="669" mass="74470">MRPQNPPPGSPPLEPDRPVAEGDVILQTHSVESITNISSDHLSLANNEDLQSSEPASLLQLPAHAQNHHHPITEGADEAEETNNEENIDYGMVDAEEGGAPLYDVDMEETYDQPPVSPLQDTPLVFDVADNAINIVTPLIFTPSAADPSISTVIVDSPQPESEQDVEDQDALGFAADGFETHPLFLANANPGILMPDNHNCLDFLQLWRLYKKQNQLKDITDTPRNTMSIAELRRPRVTYNDLKGDECDLQGINWQHLGVSRSSARKCRAKTFRNYTNKPHSDAWNPSLPDKLLTRHENYFRFRSMDLRTDVRLLHFQLRNIMGCASRTAVYYPCISGTVRQLNPDNGQVKLAMKFQNNDDAQVSTLAAEEGMLITGSFYGTYRYRPLETEDESLCFDGKLTDFASGITNHVQVNSSRYSSTPLAAFASNDYGFRIVDLARNEIILDKMYDHALNCTALSTDKRLRVMVGDLQDVLITEAETGKVLLKLDGHRDFGFACDWAPDGWTVATANQDKSIRIWDARKWKNSKGESTSISVIQTEMAGARSLQFSPLGSGKRLLLAAEEADIINIIDAQTFNAKQTIDVFGELAGVSFTSAGQEVVALSSDPVRGGVLSLERCDYGAEDTFRYTRDEGYDWLPTPQQVVNHFTSQVILTGKKRKAAMAKDWLF</sequence>
<dbReference type="Gene3D" id="2.130.10.10">
    <property type="entry name" value="YVTN repeat-like/Quinoprotein amine dehydrogenase"/>
    <property type="match status" value="1"/>
</dbReference>
<dbReference type="PANTHER" id="PTHR43991">
    <property type="entry name" value="WD REPEAT PROTEIN (AFU_ORTHOLOGUE AFUA_8G05640)-RELATED"/>
    <property type="match status" value="1"/>
</dbReference>
<feature type="repeat" description="WD" evidence="1">
    <location>
        <begin position="489"/>
        <end position="521"/>
    </location>
</feature>
<dbReference type="PANTHER" id="PTHR43991:SF12">
    <property type="entry name" value="WD REPEAT PROTEIN (AFU_ORTHOLOGUE AFUA_8G05640)"/>
    <property type="match status" value="1"/>
</dbReference>
<keyword evidence="1" id="KW-0853">WD repeat</keyword>
<feature type="compositionally biased region" description="Pro residues" evidence="2">
    <location>
        <begin position="1"/>
        <end position="13"/>
    </location>
</feature>
<dbReference type="OrthoDB" id="20669at2759"/>
<accession>A0A553IBU5</accession>
<dbReference type="InterPro" id="IPR011047">
    <property type="entry name" value="Quinoprotein_ADH-like_sf"/>
</dbReference>
<dbReference type="STRING" id="2512241.A0A553IBU5"/>
<dbReference type="SMART" id="SM00320">
    <property type="entry name" value="WD40"/>
    <property type="match status" value="1"/>
</dbReference>
<comment type="caution">
    <text evidence="3">The sequence shown here is derived from an EMBL/GenBank/DDBJ whole genome shotgun (WGS) entry which is preliminary data.</text>
</comment>
<name>A0A553IBU5_9PEZI</name>
<dbReference type="AlphaFoldDB" id="A0A553IBU5"/>
<protein>
    <submittedName>
        <fullName evidence="3">Uncharacterized protein</fullName>
    </submittedName>
</protein>
<organism evidence="3 4">
    <name type="scientific">Xylaria flabelliformis</name>
    <dbReference type="NCBI Taxonomy" id="2512241"/>
    <lineage>
        <taxon>Eukaryota</taxon>
        <taxon>Fungi</taxon>
        <taxon>Dikarya</taxon>
        <taxon>Ascomycota</taxon>
        <taxon>Pezizomycotina</taxon>
        <taxon>Sordariomycetes</taxon>
        <taxon>Xylariomycetidae</taxon>
        <taxon>Xylariales</taxon>
        <taxon>Xylariaceae</taxon>
        <taxon>Xylaria</taxon>
    </lineage>
</organism>
<gene>
    <name evidence="3" type="ORF">FHL15_001429</name>
</gene>
<dbReference type="InterPro" id="IPR015943">
    <property type="entry name" value="WD40/YVTN_repeat-like_dom_sf"/>
</dbReference>
<dbReference type="SUPFAM" id="SSF50998">
    <property type="entry name" value="Quinoprotein alcohol dehydrogenase-like"/>
    <property type="match status" value="1"/>
</dbReference>
<dbReference type="EMBL" id="VFLP01000005">
    <property type="protein sequence ID" value="TRX97674.1"/>
    <property type="molecule type" value="Genomic_DNA"/>
</dbReference>